<dbReference type="GO" id="GO:0008023">
    <property type="term" value="C:transcription elongation factor complex"/>
    <property type="evidence" value="ECO:0007669"/>
    <property type="project" value="InterPro"/>
</dbReference>
<keyword evidence="3" id="KW-1185">Reference proteome</keyword>
<dbReference type="HOGENOM" id="CLU_2064385_0_0_1"/>
<feature type="domain" description="RNA polymerase II elongation factor ELL N-terminal" evidence="1">
    <location>
        <begin position="8"/>
        <end position="61"/>
    </location>
</feature>
<dbReference type="InterPro" id="IPR031176">
    <property type="entry name" value="ELL/occludin"/>
</dbReference>
<dbReference type="eggNOG" id="ENOG502SBNJ">
    <property type="taxonomic scope" value="Eukaryota"/>
</dbReference>
<evidence type="ECO:0000313" key="2">
    <source>
        <dbReference type="EnsemblMetazoa" id="SMAR015632-PA"/>
    </source>
</evidence>
<dbReference type="AlphaFoldDB" id="T1JP56"/>
<dbReference type="EnsemblMetazoa" id="SMAR015632-RA">
    <property type="protein sequence ID" value="SMAR015632-PA"/>
    <property type="gene ID" value="SMAR015632"/>
</dbReference>
<dbReference type="PANTHER" id="PTHR23288:SF17">
    <property type="entry name" value="RNA POLYMERASE II ELONGATION FACTOR ELL"/>
    <property type="match status" value="1"/>
</dbReference>
<evidence type="ECO:0000259" key="1">
    <source>
        <dbReference type="Pfam" id="PF10390"/>
    </source>
</evidence>
<protein>
    <recommendedName>
        <fullName evidence="1">RNA polymerase II elongation factor ELL N-terminal domain-containing protein</fullName>
    </recommendedName>
</protein>
<dbReference type="STRING" id="126957.T1JP56"/>
<dbReference type="GO" id="GO:0042795">
    <property type="term" value="P:snRNA transcription by RNA polymerase II"/>
    <property type="evidence" value="ECO:0007669"/>
    <property type="project" value="TreeGrafter"/>
</dbReference>
<dbReference type="GO" id="GO:0006368">
    <property type="term" value="P:transcription elongation by RNA polymerase II"/>
    <property type="evidence" value="ECO:0007669"/>
    <property type="project" value="InterPro"/>
</dbReference>
<dbReference type="GO" id="GO:0032968">
    <property type="term" value="P:positive regulation of transcription elongation by RNA polymerase II"/>
    <property type="evidence" value="ECO:0007669"/>
    <property type="project" value="TreeGrafter"/>
</dbReference>
<dbReference type="Proteomes" id="UP000014500">
    <property type="component" value="Unassembled WGS sequence"/>
</dbReference>
<reference evidence="2" key="2">
    <citation type="submission" date="2015-02" db="UniProtKB">
        <authorList>
            <consortium name="EnsemblMetazoa"/>
        </authorList>
    </citation>
    <scope>IDENTIFICATION</scope>
</reference>
<reference evidence="3" key="1">
    <citation type="submission" date="2011-05" db="EMBL/GenBank/DDBJ databases">
        <authorList>
            <person name="Richards S.R."/>
            <person name="Qu J."/>
            <person name="Jiang H."/>
            <person name="Jhangiani S.N."/>
            <person name="Agravi P."/>
            <person name="Goodspeed R."/>
            <person name="Gross S."/>
            <person name="Mandapat C."/>
            <person name="Jackson L."/>
            <person name="Mathew T."/>
            <person name="Pu L."/>
            <person name="Thornton R."/>
            <person name="Saada N."/>
            <person name="Wilczek-Boney K.B."/>
            <person name="Lee S."/>
            <person name="Kovar C."/>
            <person name="Wu Y."/>
            <person name="Scherer S.E."/>
            <person name="Worley K.C."/>
            <person name="Muzny D.M."/>
            <person name="Gibbs R."/>
        </authorList>
    </citation>
    <scope>NUCLEOTIDE SEQUENCE</scope>
    <source>
        <strain evidence="3">Brora</strain>
    </source>
</reference>
<organism evidence="2 3">
    <name type="scientific">Strigamia maritima</name>
    <name type="common">European centipede</name>
    <name type="synonym">Geophilus maritimus</name>
    <dbReference type="NCBI Taxonomy" id="126957"/>
    <lineage>
        <taxon>Eukaryota</taxon>
        <taxon>Metazoa</taxon>
        <taxon>Ecdysozoa</taxon>
        <taxon>Arthropoda</taxon>
        <taxon>Myriapoda</taxon>
        <taxon>Chilopoda</taxon>
        <taxon>Pleurostigmophora</taxon>
        <taxon>Geophilomorpha</taxon>
        <taxon>Linotaeniidae</taxon>
        <taxon>Strigamia</taxon>
    </lineage>
</organism>
<accession>T1JP56</accession>
<name>T1JP56_STRMM</name>
<evidence type="ECO:0000313" key="3">
    <source>
        <dbReference type="Proteomes" id="UP000014500"/>
    </source>
</evidence>
<dbReference type="GO" id="GO:0000987">
    <property type="term" value="F:cis-regulatory region sequence-specific DNA binding"/>
    <property type="evidence" value="ECO:0007669"/>
    <property type="project" value="TreeGrafter"/>
</dbReference>
<sequence length="119" mass="13135">MAALVDGQSYGLSSHGQNSENRTLVFVKLTDSALRAIEEYLICRGTTNRQPSIQFQGNQGVSVLNIYTCCYGKVKRIFLASSQLVSGFPSCLFAFQLGSGVRDCKFSDITFRHGQLKSR</sequence>
<dbReference type="Pfam" id="PF10390">
    <property type="entry name" value="ELL"/>
    <property type="match status" value="1"/>
</dbReference>
<dbReference type="EMBL" id="JH431527">
    <property type="status" value="NOT_ANNOTATED_CDS"/>
    <property type="molecule type" value="Genomic_DNA"/>
</dbReference>
<proteinExistence type="predicted"/>
<dbReference type="InterPro" id="IPR019464">
    <property type="entry name" value="ELL_N"/>
</dbReference>
<dbReference type="PANTHER" id="PTHR23288">
    <property type="entry name" value="OCCLUDIN AND RNA POLYMERASE II ELONGATION FACTOR ELL"/>
    <property type="match status" value="1"/>
</dbReference>